<dbReference type="CDD" id="cd06530">
    <property type="entry name" value="S26_SPase_I"/>
    <property type="match status" value="1"/>
</dbReference>
<dbReference type="InterPro" id="IPR019758">
    <property type="entry name" value="Pept_S26A_signal_pept_1_CS"/>
</dbReference>
<dbReference type="GO" id="GO:0006465">
    <property type="term" value="P:signal peptide processing"/>
    <property type="evidence" value="ECO:0007669"/>
    <property type="project" value="InterPro"/>
</dbReference>
<keyword evidence="7" id="KW-0812">Transmembrane</keyword>
<gene>
    <name evidence="10" type="ORF">BCF74_102118</name>
</gene>
<dbReference type="Pfam" id="PF10502">
    <property type="entry name" value="Peptidase_S26"/>
    <property type="match status" value="1"/>
</dbReference>
<protein>
    <recommendedName>
        <fullName evidence="4 7">Signal peptidase I</fullName>
        <ecNumber evidence="4 7">3.4.21.89</ecNumber>
    </recommendedName>
</protein>
<dbReference type="SUPFAM" id="SSF51306">
    <property type="entry name" value="LexA/Signal peptidase"/>
    <property type="match status" value="1"/>
</dbReference>
<dbReference type="GO" id="GO:0009003">
    <property type="term" value="F:signal peptidase activity"/>
    <property type="evidence" value="ECO:0007669"/>
    <property type="project" value="UniProtKB-EC"/>
</dbReference>
<dbReference type="PANTHER" id="PTHR43390:SF1">
    <property type="entry name" value="CHLOROPLAST PROCESSING PEPTIDASE"/>
    <property type="match status" value="1"/>
</dbReference>
<feature type="active site" evidence="6">
    <location>
        <position position="96"/>
    </location>
</feature>
<evidence type="ECO:0000256" key="6">
    <source>
        <dbReference type="PIRSR" id="PIRSR600223-1"/>
    </source>
</evidence>
<evidence type="ECO:0000256" key="5">
    <source>
        <dbReference type="ARBA" id="ARBA00022801"/>
    </source>
</evidence>
<dbReference type="OrthoDB" id="9815782at2"/>
<evidence type="ECO:0000256" key="1">
    <source>
        <dbReference type="ARBA" id="ARBA00000677"/>
    </source>
</evidence>
<keyword evidence="7" id="KW-0645">Protease</keyword>
<evidence type="ECO:0000313" key="11">
    <source>
        <dbReference type="Proteomes" id="UP000237822"/>
    </source>
</evidence>
<evidence type="ECO:0000256" key="4">
    <source>
        <dbReference type="ARBA" id="ARBA00013208"/>
    </source>
</evidence>
<dbReference type="Gene3D" id="2.10.109.10">
    <property type="entry name" value="Umud Fragment, subunit A"/>
    <property type="match status" value="1"/>
</dbReference>
<feature type="active site" evidence="6">
    <location>
        <position position="169"/>
    </location>
</feature>
<dbReference type="InterPro" id="IPR000223">
    <property type="entry name" value="Pept_S26A_signal_pept_1"/>
</dbReference>
<feature type="transmembrane region" description="Helical" evidence="7">
    <location>
        <begin position="68"/>
        <end position="91"/>
    </location>
</feature>
<feature type="region of interest" description="Disordered" evidence="8">
    <location>
        <begin position="274"/>
        <end position="300"/>
    </location>
</feature>
<dbReference type="PROSITE" id="PS00761">
    <property type="entry name" value="SPASE_I_3"/>
    <property type="match status" value="1"/>
</dbReference>
<reference evidence="10 11" key="1">
    <citation type="submission" date="2018-03" db="EMBL/GenBank/DDBJ databases">
        <title>Genomic Encyclopedia of Archaeal and Bacterial Type Strains, Phase II (KMG-II): from individual species to whole genera.</title>
        <authorList>
            <person name="Goeker M."/>
        </authorList>
    </citation>
    <scope>NUCLEOTIDE SEQUENCE [LARGE SCALE GENOMIC DNA]</scope>
    <source>
        <strain evidence="10 11">ATCC BAA-1496</strain>
    </source>
</reference>
<keyword evidence="7" id="KW-0472">Membrane</keyword>
<dbReference type="EMBL" id="PVTI01000002">
    <property type="protein sequence ID" value="PRY63285.1"/>
    <property type="molecule type" value="Genomic_DNA"/>
</dbReference>
<dbReference type="AlphaFoldDB" id="A0A2T0UZC4"/>
<feature type="domain" description="Peptidase S26" evidence="9">
    <location>
        <begin position="66"/>
        <end position="261"/>
    </location>
</feature>
<dbReference type="GO" id="GO:0005886">
    <property type="term" value="C:plasma membrane"/>
    <property type="evidence" value="ECO:0007669"/>
    <property type="project" value="UniProtKB-SubCell"/>
</dbReference>
<feature type="region of interest" description="Disordered" evidence="8">
    <location>
        <begin position="228"/>
        <end position="249"/>
    </location>
</feature>
<sequence length="300" mass="31933">MTSHEARFDPGPADRDGARGPDDLDHPFEGYGPGPDASGLEAPGPNGPEEPGRGRSAMGALGAAVREFVVVVAMALALSFVVKTWLVQAFYIPSGSMEDTLIVDDRVVVNKLVPDTVDLQRGDVVVFEDPADWLAPIPEVSHGPVRDGIERVLTFVGLLPNTSDDHLIKRVIGMPGDRVVCCDSQGRLTINGAPITEPYIKPGDVASSISFDITVPAGKVWVMGDHRSDSEDSRYHDPDGTGEQGSVPIDKITGRAVAIVWPFDRAGWLRRPEATFATVPPPGQVTQRESTGSPSPSGTP</sequence>
<dbReference type="PRINTS" id="PR00727">
    <property type="entry name" value="LEADERPTASE"/>
</dbReference>
<dbReference type="EC" id="3.4.21.89" evidence="4 7"/>
<dbReference type="GO" id="GO:0004252">
    <property type="term" value="F:serine-type endopeptidase activity"/>
    <property type="evidence" value="ECO:0007669"/>
    <property type="project" value="InterPro"/>
</dbReference>
<dbReference type="NCBIfam" id="TIGR02227">
    <property type="entry name" value="sigpep_I_bact"/>
    <property type="match status" value="1"/>
</dbReference>
<dbReference type="InterPro" id="IPR036286">
    <property type="entry name" value="LexA/Signal_pep-like_sf"/>
</dbReference>
<evidence type="ECO:0000259" key="9">
    <source>
        <dbReference type="Pfam" id="PF10502"/>
    </source>
</evidence>
<feature type="compositionally biased region" description="Basic and acidic residues" evidence="8">
    <location>
        <begin position="1"/>
        <end position="28"/>
    </location>
</feature>
<comment type="similarity">
    <text evidence="3 7">Belongs to the peptidase S26 family.</text>
</comment>
<feature type="region of interest" description="Disordered" evidence="8">
    <location>
        <begin position="1"/>
        <end position="56"/>
    </location>
</feature>
<dbReference type="RefSeq" id="WP_106296266.1">
    <property type="nucleotide sequence ID" value="NZ_PVTI01000002.1"/>
</dbReference>
<comment type="subcellular location">
    <subcellularLocation>
        <location evidence="2">Cell membrane</location>
        <topology evidence="2">Single-pass type II membrane protein</topology>
    </subcellularLocation>
    <subcellularLocation>
        <location evidence="7">Membrane</location>
        <topology evidence="7">Single-pass type II membrane protein</topology>
    </subcellularLocation>
</comment>
<keyword evidence="7" id="KW-1133">Transmembrane helix</keyword>
<evidence type="ECO:0000256" key="8">
    <source>
        <dbReference type="SAM" id="MobiDB-lite"/>
    </source>
</evidence>
<proteinExistence type="inferred from homology"/>
<evidence type="ECO:0000256" key="2">
    <source>
        <dbReference type="ARBA" id="ARBA00004401"/>
    </source>
</evidence>
<organism evidence="10 11">
    <name type="scientific">Knoellia remsis</name>
    <dbReference type="NCBI Taxonomy" id="407159"/>
    <lineage>
        <taxon>Bacteria</taxon>
        <taxon>Bacillati</taxon>
        <taxon>Actinomycetota</taxon>
        <taxon>Actinomycetes</taxon>
        <taxon>Micrococcales</taxon>
        <taxon>Intrasporangiaceae</taxon>
        <taxon>Knoellia</taxon>
    </lineage>
</organism>
<evidence type="ECO:0000256" key="3">
    <source>
        <dbReference type="ARBA" id="ARBA00009370"/>
    </source>
</evidence>
<comment type="catalytic activity">
    <reaction evidence="1 7">
        <text>Cleavage of hydrophobic, N-terminal signal or leader sequences from secreted and periplasmic proteins.</text>
        <dbReference type="EC" id="3.4.21.89"/>
    </reaction>
</comment>
<dbReference type="PANTHER" id="PTHR43390">
    <property type="entry name" value="SIGNAL PEPTIDASE I"/>
    <property type="match status" value="1"/>
</dbReference>
<evidence type="ECO:0000256" key="7">
    <source>
        <dbReference type="RuleBase" id="RU362042"/>
    </source>
</evidence>
<name>A0A2T0UZC4_9MICO</name>
<feature type="compositionally biased region" description="Low complexity" evidence="8">
    <location>
        <begin position="290"/>
        <end position="300"/>
    </location>
</feature>
<evidence type="ECO:0000313" key="10">
    <source>
        <dbReference type="EMBL" id="PRY63285.1"/>
    </source>
</evidence>
<comment type="caution">
    <text evidence="10">The sequence shown here is derived from an EMBL/GenBank/DDBJ whole genome shotgun (WGS) entry which is preliminary data.</text>
</comment>
<feature type="compositionally biased region" description="Basic and acidic residues" evidence="8">
    <location>
        <begin position="228"/>
        <end position="239"/>
    </location>
</feature>
<dbReference type="Proteomes" id="UP000237822">
    <property type="component" value="Unassembled WGS sequence"/>
</dbReference>
<accession>A0A2T0UZC4</accession>
<keyword evidence="5 7" id="KW-0378">Hydrolase</keyword>
<keyword evidence="11" id="KW-1185">Reference proteome</keyword>
<dbReference type="InterPro" id="IPR019533">
    <property type="entry name" value="Peptidase_S26"/>
</dbReference>